<evidence type="ECO:0000256" key="2">
    <source>
        <dbReference type="SAM" id="SignalP"/>
    </source>
</evidence>
<organism evidence="3 4">
    <name type="scientific">Pseudodesulfovibrio nedwellii</name>
    <dbReference type="NCBI Taxonomy" id="2973072"/>
    <lineage>
        <taxon>Bacteria</taxon>
        <taxon>Pseudomonadati</taxon>
        <taxon>Thermodesulfobacteriota</taxon>
        <taxon>Desulfovibrionia</taxon>
        <taxon>Desulfovibrionales</taxon>
        <taxon>Desulfovibrionaceae</taxon>
    </lineage>
</organism>
<proteinExistence type="predicted"/>
<feature type="chain" id="PRO_5045081499" description="Small multidrug resistance protein" evidence="2">
    <location>
        <begin position="20"/>
        <end position="112"/>
    </location>
</feature>
<dbReference type="SUPFAM" id="SSF103481">
    <property type="entry name" value="Multidrug resistance efflux transporter EmrE"/>
    <property type="match status" value="1"/>
</dbReference>
<evidence type="ECO:0000256" key="1">
    <source>
        <dbReference type="SAM" id="Phobius"/>
    </source>
</evidence>
<keyword evidence="1" id="KW-0472">Membrane</keyword>
<protein>
    <recommendedName>
        <fullName evidence="5">Small multidrug resistance protein</fullName>
    </recommendedName>
</protein>
<sequence length="112" mass="12203">MKYLIVAFGSIFLASMAQAFLKLAAISMETPVSIFKDSRLYLGGFLLMLAFVGWIVAASKIEFSRLIPMNALSLAISGGVGVWLFDETITKPMMFAYVLIVIAVSILSFAKP</sequence>
<keyword evidence="4" id="KW-1185">Reference proteome</keyword>
<gene>
    <name evidence="3" type="ORF">SYK_15840</name>
</gene>
<accession>A0ABN6S1Y9</accession>
<name>A0ABN6S1Y9_9BACT</name>
<dbReference type="EMBL" id="AP026709">
    <property type="protein sequence ID" value="BDQ37224.1"/>
    <property type="molecule type" value="Genomic_DNA"/>
</dbReference>
<keyword evidence="2" id="KW-0732">Signal</keyword>
<dbReference type="Gene3D" id="1.10.3730.20">
    <property type="match status" value="1"/>
</dbReference>
<reference evidence="3 4" key="1">
    <citation type="submission" date="2022-08" db="EMBL/GenBank/DDBJ databases">
        <title>Genome Sequence of the sulphate-reducing bacterium, Pseudodesulfovibrio sp. SYK.</title>
        <authorList>
            <person name="Kondo R."/>
            <person name="Kataoka T."/>
        </authorList>
    </citation>
    <scope>NUCLEOTIDE SEQUENCE [LARGE SCALE GENOMIC DNA]</scope>
    <source>
        <strain evidence="3 4">SYK</strain>
    </source>
</reference>
<dbReference type="Proteomes" id="UP001317742">
    <property type="component" value="Chromosome"/>
</dbReference>
<evidence type="ECO:0000313" key="3">
    <source>
        <dbReference type="EMBL" id="BDQ37224.1"/>
    </source>
</evidence>
<feature type="signal peptide" evidence="2">
    <location>
        <begin position="1"/>
        <end position="19"/>
    </location>
</feature>
<dbReference type="RefSeq" id="WP_281763081.1">
    <property type="nucleotide sequence ID" value="NZ_AP026709.1"/>
</dbReference>
<feature type="transmembrane region" description="Helical" evidence="1">
    <location>
        <begin position="40"/>
        <end position="59"/>
    </location>
</feature>
<evidence type="ECO:0008006" key="5">
    <source>
        <dbReference type="Google" id="ProtNLM"/>
    </source>
</evidence>
<feature type="transmembrane region" description="Helical" evidence="1">
    <location>
        <begin position="91"/>
        <end position="110"/>
    </location>
</feature>
<feature type="transmembrane region" description="Helical" evidence="1">
    <location>
        <begin position="66"/>
        <end position="85"/>
    </location>
</feature>
<keyword evidence="1" id="KW-0812">Transmembrane</keyword>
<keyword evidence="1" id="KW-1133">Transmembrane helix</keyword>
<dbReference type="InterPro" id="IPR037185">
    <property type="entry name" value="EmrE-like"/>
</dbReference>
<evidence type="ECO:0000313" key="4">
    <source>
        <dbReference type="Proteomes" id="UP001317742"/>
    </source>
</evidence>